<dbReference type="InterPro" id="IPR050540">
    <property type="entry name" value="F-actin_Monoox_Mical"/>
</dbReference>
<feature type="compositionally biased region" description="Acidic residues" evidence="6">
    <location>
        <begin position="1614"/>
        <end position="1630"/>
    </location>
</feature>
<dbReference type="Gene3D" id="2.10.110.10">
    <property type="entry name" value="Cysteine Rich Protein"/>
    <property type="match status" value="1"/>
</dbReference>
<feature type="compositionally biased region" description="Acidic residues" evidence="6">
    <location>
        <begin position="1520"/>
        <end position="1529"/>
    </location>
</feature>
<dbReference type="GO" id="GO:0005737">
    <property type="term" value="C:cytoplasm"/>
    <property type="evidence" value="ECO:0007669"/>
    <property type="project" value="UniProtKB-SubCell"/>
</dbReference>
<keyword evidence="2" id="KW-0963">Cytoplasm</keyword>
<feature type="region of interest" description="Disordered" evidence="6">
    <location>
        <begin position="1143"/>
        <end position="1173"/>
    </location>
</feature>
<feature type="domain" description="[F-actin]-monooxygenase MICAL1-3-like Rossman" evidence="8">
    <location>
        <begin position="359"/>
        <end position="486"/>
    </location>
</feature>
<feature type="region of interest" description="Disordered" evidence="6">
    <location>
        <begin position="875"/>
        <end position="897"/>
    </location>
</feature>
<feature type="compositionally biased region" description="Polar residues" evidence="6">
    <location>
        <begin position="1633"/>
        <end position="1647"/>
    </location>
</feature>
<feature type="region of interest" description="Disordered" evidence="6">
    <location>
        <begin position="561"/>
        <end position="582"/>
    </location>
</feature>
<proteinExistence type="predicted"/>
<feature type="compositionally biased region" description="Polar residues" evidence="6">
    <location>
        <begin position="882"/>
        <end position="894"/>
    </location>
</feature>
<dbReference type="Pfam" id="PF25413">
    <property type="entry name" value="Rossman_Mical"/>
    <property type="match status" value="1"/>
</dbReference>
<protein>
    <submittedName>
        <fullName evidence="10">Protein-methionine sulfoxide oxidase mical3a</fullName>
    </submittedName>
</protein>
<dbReference type="PRINTS" id="PR00420">
    <property type="entry name" value="RNGMNOXGNASE"/>
</dbReference>
<feature type="compositionally biased region" description="Acidic residues" evidence="6">
    <location>
        <begin position="1398"/>
        <end position="1407"/>
    </location>
</feature>
<name>A0A6G1SNX6_9ACAR</name>
<dbReference type="EMBL" id="GGYP01007140">
    <property type="protein sequence ID" value="MDE51911.1"/>
    <property type="molecule type" value="Transcribed_RNA"/>
</dbReference>
<keyword evidence="3" id="KW-0285">Flavoprotein</keyword>
<feature type="compositionally biased region" description="Basic residues" evidence="6">
    <location>
        <begin position="668"/>
        <end position="682"/>
    </location>
</feature>
<evidence type="ECO:0000259" key="7">
    <source>
        <dbReference type="Pfam" id="PF00890"/>
    </source>
</evidence>
<feature type="compositionally biased region" description="Basic residues" evidence="6">
    <location>
        <begin position="695"/>
        <end position="711"/>
    </location>
</feature>
<feature type="coiled-coil region" evidence="5">
    <location>
        <begin position="1270"/>
        <end position="1297"/>
    </location>
</feature>
<evidence type="ECO:0000313" key="10">
    <source>
        <dbReference type="EMBL" id="MDE51911.1"/>
    </source>
</evidence>
<sequence length="1664" mass="185612">MDVVNLDELSISGLFERFIEATTMRNVLSIHKKILDSADLKPCEFNTFFPKYKRAITANRQKRNWKAKALFSKIEKRANHKCYSNTKAPTSVARACDIIQADNVIDDSISSQSSHRLYANNNALKNYKCLIIGSGPAGLRTAIELQLLGSDKVVIVEKRGRFSRNNVLHLWPFVIDDLKSLGAKKFYGKFCAGSIDHISIRQLQLILLKVCLMIGCDFRDSCSYISLCPSSIKQKVSDSTRVDDDSKDLSDQIECNYKKDEIGPQDNVDQCVDNTLDNSNESKCDSNQQSLSEPKPIRSSAGKQKLPGTLEGASAHFESDVENQEKELHSIEWDIIIGADGRRNTLKNFFPRKEFRGRLAIAITANFINRQTTAETSVPEISGLSFIYNQDMFNALAYDTNIELENICYYKDDTHYFVMTAKKKSLLERGVLINDYATTQDLLSDKNVNKEALLKYAKDAAYWTTGLEPLDFALNHYGQEDCAMFDFTSMYAASNACKALRTQQGGLTLVSLVGDSLLEPFWPTGSGCARGFLSSFDAAWMCRQWAVNKCAVLDHHNAAASRSSRNRNSNANEHHKSNHLEPTTYDKMALSVIAERESIYRILAQTTSENLQQNYSLWTLNPHTRYPNLNRHLILPSQVEHLIADESKLKENQSLSSSGGGVEDGRRVKSPTKSRRSPKKLKSAGASPLAQPRNARNKAKPLTKHGHKSKSRHDIAYDDYYLKLEESYRDLADDKGGLTQYLNYKRRDSTGLDDLYISSLSGTLPSSHNLSRLEARKARDIDECLRHRRQKTKITYVRDQLISQMRGEGQKDKSDAKLFAGGNAALFNEIKRMREQQSQGGRADSKPRETVTGPLSLLNSMRRCASFAERVKSFESKLAQPNPDSSESNVSTPKTPIDNVRNLPQFATLQELFVNSTPKSDERPKKSQIPVTKLTKDDWNVKCWESRLASCKQKQLSTSSKSLNKAVSVDSAHLSRVNKPQKQIDVFQDRINQMANKLETAASHDKQSGQSLTKYKAKPASTTNQEPPSIRAQGWVNHLKRELAKGSEFSKRSVNGQPMNPAIPSKPIKKLFEDDDDDDDGIDVNKHYDHLCINRPTNKYLTKGAYTSHLARTNVTSKIINRPKPTSESKQAYLAALTSRGSSASSTLSDYSTNTGHSSSGSGGKQQQQQQVHGAKTSTIDVECFRCRKFVSSTDRITIGSSLLHRSCLTCANCGITLRSNEIQHYMDVVRNIRARNDQISVDDEVKFSCVICNPLIRAVLTREADNRLAEAVAQDQEQQQQHLEEYQDDLKISLQQQRFQSREAFLTSSINYTELYKNILNNDQGKLKESTEKDTDDKGKENWQASRCDVGREEKSSPDKNHESNALQLRPTKVTPSPIQVTIPMKLVTSRTSDDKLETDDDDDDERATGFSSGHGKGERKLNSAASDAINCSEEVTLILPSESRRITPSPVEPDDKSRNNGKAPSESRRASAQLEMIDEEELQRILHLDKHQTSRNSSSSNSGDGTGSTTNSSKTDDDAPSEDDDDTANSCSSNENRNDDPSAAKGASSSYHQKHSQSVRAAASADQAATTDDESSSLDLPSDTDEYDDDDEDDDDENEDNLDMNSTCDDFITTEEFDGDGDKEEENDTTLSEASGRHSSTSGSREPTARRGASEAGLQATT</sequence>
<evidence type="ECO:0000313" key="9">
    <source>
        <dbReference type="EMBL" id="MDE46319.1"/>
    </source>
</evidence>
<dbReference type="Pfam" id="PF00890">
    <property type="entry name" value="FAD_binding_2"/>
    <property type="match status" value="1"/>
</dbReference>
<dbReference type="EMBL" id="GGYP01001548">
    <property type="protein sequence ID" value="MDE46319.1"/>
    <property type="molecule type" value="Transcribed_RNA"/>
</dbReference>
<feature type="compositionally biased region" description="Low complexity" evidence="6">
    <location>
        <begin position="1143"/>
        <end position="1171"/>
    </location>
</feature>
<feature type="compositionally biased region" description="Basic and acidic residues" evidence="6">
    <location>
        <begin position="1484"/>
        <end position="1494"/>
    </location>
</feature>
<evidence type="ECO:0000259" key="8">
    <source>
        <dbReference type="Pfam" id="PF25413"/>
    </source>
</evidence>
<feature type="region of interest" description="Disordered" evidence="6">
    <location>
        <begin position="999"/>
        <end position="1032"/>
    </location>
</feature>
<dbReference type="PANTHER" id="PTHR23167:SF54">
    <property type="entry name" value="[F-ACTIN]-MONOOXYGENASE MICAL"/>
    <property type="match status" value="1"/>
</dbReference>
<dbReference type="SUPFAM" id="SSF51905">
    <property type="entry name" value="FAD/NAD(P)-binding domain"/>
    <property type="match status" value="1"/>
</dbReference>
<feature type="compositionally biased region" description="Polar residues" evidence="6">
    <location>
        <begin position="279"/>
        <end position="292"/>
    </location>
</feature>
<evidence type="ECO:0000256" key="1">
    <source>
        <dbReference type="ARBA" id="ARBA00004496"/>
    </source>
</evidence>
<feature type="region of interest" description="Disordered" evidence="6">
    <location>
        <begin position="1047"/>
        <end position="1074"/>
    </location>
</feature>
<gene>
    <name evidence="10" type="primary">mical3a_0</name>
    <name evidence="9" type="synonym">mical3a_1</name>
    <name evidence="9" type="ORF">g.9438</name>
    <name evidence="10" type="ORF">g.9439</name>
</gene>
<comment type="subcellular location">
    <subcellularLocation>
        <location evidence="1">Cytoplasm</location>
    </subcellularLocation>
</comment>
<feature type="region of interest" description="Disordered" evidence="6">
    <location>
        <begin position="650"/>
        <end position="711"/>
    </location>
</feature>
<feature type="region of interest" description="Disordered" evidence="6">
    <location>
        <begin position="279"/>
        <end position="305"/>
    </location>
</feature>
<evidence type="ECO:0000256" key="2">
    <source>
        <dbReference type="ARBA" id="ARBA00022490"/>
    </source>
</evidence>
<dbReference type="PANTHER" id="PTHR23167">
    <property type="entry name" value="CALPONIN HOMOLOGY DOMAIN-CONTAINING PROTEIN DDB_G0272472-RELATED"/>
    <property type="match status" value="1"/>
</dbReference>
<feature type="compositionally biased region" description="Basic and acidic residues" evidence="6">
    <location>
        <begin position="1328"/>
        <end position="1342"/>
    </location>
</feature>
<keyword evidence="4" id="KW-0560">Oxidoreductase</keyword>
<feature type="region of interest" description="Disordered" evidence="6">
    <location>
        <begin position="1328"/>
        <end position="1664"/>
    </location>
</feature>
<feature type="domain" description="FAD-dependent oxidoreductase 2 FAD-binding" evidence="7">
    <location>
        <begin position="130"/>
        <end position="163"/>
    </location>
</feature>
<accession>A0A6G1SNX6</accession>
<organism evidence="10">
    <name type="scientific">Aceria tosichella</name>
    <name type="common">wheat curl mite</name>
    <dbReference type="NCBI Taxonomy" id="561515"/>
    <lineage>
        <taxon>Eukaryota</taxon>
        <taxon>Metazoa</taxon>
        <taxon>Ecdysozoa</taxon>
        <taxon>Arthropoda</taxon>
        <taxon>Chelicerata</taxon>
        <taxon>Arachnida</taxon>
        <taxon>Acari</taxon>
        <taxon>Acariformes</taxon>
        <taxon>Trombidiformes</taxon>
        <taxon>Prostigmata</taxon>
        <taxon>Eupodina</taxon>
        <taxon>Eriophyoidea</taxon>
        <taxon>Eriophyidae</taxon>
        <taxon>Eriophyinae</taxon>
        <taxon>Aceriini</taxon>
        <taxon>Aceria</taxon>
    </lineage>
</organism>
<dbReference type="InterPro" id="IPR036188">
    <property type="entry name" value="FAD/NAD-bd_sf"/>
</dbReference>
<evidence type="ECO:0000256" key="6">
    <source>
        <dbReference type="SAM" id="MobiDB-lite"/>
    </source>
</evidence>
<dbReference type="GO" id="GO:0016491">
    <property type="term" value="F:oxidoreductase activity"/>
    <property type="evidence" value="ECO:0007669"/>
    <property type="project" value="UniProtKB-KW"/>
</dbReference>
<feature type="compositionally biased region" description="Low complexity" evidence="6">
    <location>
        <begin position="1560"/>
        <end position="1572"/>
    </location>
</feature>
<feature type="compositionally biased region" description="Low complexity" evidence="6">
    <location>
        <begin position="1496"/>
        <end position="1515"/>
    </location>
</feature>
<feature type="region of interest" description="Disordered" evidence="6">
    <location>
        <begin position="833"/>
        <end position="853"/>
    </location>
</feature>
<reference evidence="10" key="1">
    <citation type="submission" date="2018-10" db="EMBL/GenBank/DDBJ databases">
        <title>Transcriptome assembly of Aceria tosichella (Wheat curl mite) Type 2.</title>
        <authorList>
            <person name="Scully E.D."/>
            <person name="Geib S.M."/>
            <person name="Palmer N.A."/>
            <person name="Gupta A.K."/>
            <person name="Sarath G."/>
            <person name="Tatineni S."/>
        </authorList>
    </citation>
    <scope>NUCLEOTIDE SEQUENCE</scope>
    <source>
        <strain evidence="10">LincolnNE</strain>
    </source>
</reference>
<evidence type="ECO:0000256" key="4">
    <source>
        <dbReference type="ARBA" id="ARBA00023002"/>
    </source>
</evidence>
<dbReference type="InterPro" id="IPR003953">
    <property type="entry name" value="FAD-dep_OxRdtase_2_FAD-bd"/>
</dbReference>
<dbReference type="Gene3D" id="3.50.50.60">
    <property type="entry name" value="FAD/NAD(P)-binding domain"/>
    <property type="match status" value="2"/>
</dbReference>
<feature type="compositionally biased region" description="Low complexity" evidence="6">
    <location>
        <begin position="561"/>
        <end position="571"/>
    </location>
</feature>
<evidence type="ECO:0000256" key="5">
    <source>
        <dbReference type="SAM" id="Coils"/>
    </source>
</evidence>
<feature type="compositionally biased region" description="Acidic residues" evidence="6">
    <location>
        <begin position="1573"/>
        <end position="1604"/>
    </location>
</feature>
<evidence type="ECO:0000256" key="3">
    <source>
        <dbReference type="ARBA" id="ARBA00022630"/>
    </source>
</evidence>
<dbReference type="InterPro" id="IPR057494">
    <property type="entry name" value="Rossman_Mical"/>
</dbReference>
<feature type="compositionally biased region" description="Basic and acidic residues" evidence="6">
    <location>
        <begin position="1350"/>
        <end position="1364"/>
    </location>
</feature>
<keyword evidence="5" id="KW-0175">Coiled coil</keyword>